<reference evidence="1" key="1">
    <citation type="submission" date="2021-04" db="EMBL/GenBank/DDBJ databases">
        <title>Draft Genome Sequence of Pandoravirus japonicus, Isolated from the Sabaishi River of Niigata, Japan.</title>
        <authorList>
            <person name="Hosokawa N."/>
            <person name="Takahashi H."/>
            <person name="Aoki K."/>
            <person name="Takemura M."/>
        </authorList>
    </citation>
    <scope>NUCLEOTIDE SEQUENCE</scope>
</reference>
<dbReference type="Proteomes" id="UP001253637">
    <property type="component" value="Segment"/>
</dbReference>
<accession>A0A811BNE9</accession>
<sequence>MTSMTSRFVVAGLPIELWRLVFGGCDRITVARLGATCSALHAQALDERMREITTARVAVDVFVDRWETLTAKWDDTWAPHAGAGACTCALCTPVDDRDTADPRTDGAIPRRAWWICDRGTPDDPGAYWVCDVCAQAVRDRPGNAGGLAWPMRRVDTTQPHVWSVMQFDGYAESILPSGPVARFRVPDAAVHLIDPDASRLVMAWPAHDPMLVFSDMQPALMPSVRAWMPLVGAHHSLTATGAVRMLVVCCDAGSDMWGAVALIHYRLAFSTARWYGVEDSLEALMARHRRLIASSPDVVAQDLTAWAGEAYIDEPMRARDQHRSDRSAIEYLARGTLSDELLGDSAI</sequence>
<name>A0A811BNE9_9VIRU</name>
<evidence type="ECO:0000313" key="2">
    <source>
        <dbReference type="Proteomes" id="UP001253637"/>
    </source>
</evidence>
<protein>
    <submittedName>
        <fullName evidence="1">Uncharacterized protein</fullName>
    </submittedName>
</protein>
<evidence type="ECO:0000313" key="1">
    <source>
        <dbReference type="EMBL" id="BCU03649.1"/>
    </source>
</evidence>
<organism evidence="1 2">
    <name type="scientific">Pandoravirus japonicus</name>
    <dbReference type="NCBI Taxonomy" id="2823154"/>
    <lineage>
        <taxon>Viruses</taxon>
        <taxon>Pandoravirus</taxon>
    </lineage>
</organism>
<proteinExistence type="predicted"/>
<dbReference type="EMBL" id="LC625835">
    <property type="protein sequence ID" value="BCU03649.1"/>
    <property type="molecule type" value="Genomic_DNA"/>
</dbReference>